<dbReference type="InterPro" id="IPR055180">
    <property type="entry name" value="HsdR_RecA-like_helicase_dom_2"/>
</dbReference>
<dbReference type="CDD" id="cd18800">
    <property type="entry name" value="SF2_C_EcoR124I-like"/>
    <property type="match status" value="1"/>
</dbReference>
<proteinExistence type="inferred from homology"/>
<evidence type="ECO:0000256" key="10">
    <source>
        <dbReference type="RuleBase" id="RU364115"/>
    </source>
</evidence>
<keyword evidence="4 10" id="KW-0547">Nucleotide-binding</keyword>
<dbReference type="GO" id="GO:0005524">
    <property type="term" value="F:ATP binding"/>
    <property type="evidence" value="ECO:0007669"/>
    <property type="project" value="UniProtKB-KW"/>
</dbReference>
<dbReference type="SMART" id="SM00487">
    <property type="entry name" value="DEXDc"/>
    <property type="match status" value="1"/>
</dbReference>
<dbReference type="Pfam" id="PF04313">
    <property type="entry name" value="HSDR_N"/>
    <property type="match status" value="1"/>
</dbReference>
<dbReference type="GO" id="GO:0009035">
    <property type="term" value="F:type I site-specific deoxyribonuclease activity"/>
    <property type="evidence" value="ECO:0007669"/>
    <property type="project" value="UniProtKB-EC"/>
</dbReference>
<dbReference type="SUPFAM" id="SSF52540">
    <property type="entry name" value="P-loop containing nucleoside triphosphate hydrolases"/>
    <property type="match status" value="2"/>
</dbReference>
<dbReference type="InterPro" id="IPR040980">
    <property type="entry name" value="SWI2_SNF2"/>
</dbReference>
<evidence type="ECO:0000259" key="11">
    <source>
        <dbReference type="SMART" id="SM00487"/>
    </source>
</evidence>
<dbReference type="PANTHER" id="PTHR30195">
    <property type="entry name" value="TYPE I SITE-SPECIFIC DEOXYRIBONUCLEASE PROTEIN SUBUNIT M AND R"/>
    <property type="match status" value="1"/>
</dbReference>
<keyword evidence="13" id="KW-1185">Reference proteome</keyword>
<dbReference type="CDD" id="cd18030">
    <property type="entry name" value="DEXHc_RE_I_HsdR"/>
    <property type="match status" value="1"/>
</dbReference>
<protein>
    <recommendedName>
        <fullName evidence="10">Type I restriction enzyme endonuclease subunit</fullName>
        <shortName evidence="10">R protein</shortName>
        <ecNumber evidence="10">3.1.21.3</ecNumber>
    </recommendedName>
</protein>
<evidence type="ECO:0000256" key="6">
    <source>
        <dbReference type="ARBA" id="ARBA00022759"/>
    </source>
</evidence>
<dbReference type="EMBL" id="SBLC01000056">
    <property type="protein sequence ID" value="RWY36612.1"/>
    <property type="molecule type" value="Genomic_DNA"/>
</dbReference>
<name>A0A3S3ULP7_9RHOB</name>
<dbReference type="CDD" id="cd22332">
    <property type="entry name" value="HsdR_N"/>
    <property type="match status" value="1"/>
</dbReference>
<dbReference type="RefSeq" id="WP_128490814.1">
    <property type="nucleotide sequence ID" value="NZ_JBHLXB010000010.1"/>
</dbReference>
<sequence>MAFLSEADLEDFLMEELADLGCTLMHGAETAPDIANPLRASYHDAILEPVLLDSLRRINPGLPEHALVEASKKVIDVVFTGDIIQENRRIHRLLVDGIKTTFMDGHEERNAVVKLVDWSDKANDWRAVNQYDIVGKTPRIPDVVILLNGLPLVVIELKGTQGKDIGAAFNQIETYKSHIPDLFRTTLLNVISDGHVARYGSLSANLDRYMAWRTVDGENLIPNGSDLALETLARGLLSRETLLDLLRWFVVFEDEGRGPIKKVAGYHQVFAVRKAVEAIGAARGRDGKAGVIWHTQGSGKSLLMTFLAGRVMHHPDLENPTLLVLTDRNDLDNQLFATFGRCKDILGEDPVQAESMADVKALLDREVGGVIFSTIQKFRPDDNGVFPEITNRSNVIVMVDEAHRTQYGFDAKLTKTGDVRYGLAYQLRQALPNAIYVAFTGTPVELVGANTRSVFGEYIDIYDIAQAVQDGATVPIYYEARVARIELDGDTASHLDEEFEEATDGLDDSEASAIARKWSQVEALVGADTRLDAVVTDILKHFDARLEAIDGKAMIVCMSREICAKVYDRIVAARPDWHGDTDDTGAVKVVMTGSATDPKHMQPHIRSKSRQEAIRNRYKDPIDPLKLVIVRDMWLTGFDAPCMHTLYVDKPMKGHGLMQAIARVNRVFKGKPAGLVVDYIGIAADLKAALAHYSQSDQAETGISEADAVAAFLDALDVSRQQLFGFNYMPALGGSPKDRLKTLPAAIDFILGKENAGATETIKRFSNAVASLVKSFKLASGSPQATEHTVEVAFFVAVRTGIEKLEASSGGKTTGSSDFAIQQLVNSAVASTEVIDILEACGFDRPDISILSEEFMIELRNMKHKNLAVEALKKLLNGEISARTRSNVVKKEEFSIRLEEAIARYHNRSVDALQVIQELIQIAKELRDTPSDGLTAEERAFYDALAQNDSAVEVMSNSELQVIATELVLAVRGNAGTDWWKRENVRARMRISVKKILQKHGYPPDLTTEAVKTVLKQAEALATEMSRAA</sequence>
<dbReference type="InterPro" id="IPR007409">
    <property type="entry name" value="Restrct_endonuc_type1_HsdR_N"/>
</dbReference>
<dbReference type="NCBIfam" id="TIGR00348">
    <property type="entry name" value="hsdR"/>
    <property type="match status" value="1"/>
</dbReference>
<evidence type="ECO:0000256" key="3">
    <source>
        <dbReference type="ARBA" id="ARBA00022722"/>
    </source>
</evidence>
<dbReference type="Pfam" id="PF18766">
    <property type="entry name" value="SWI2_SNF2"/>
    <property type="match status" value="1"/>
</dbReference>
<evidence type="ECO:0000313" key="12">
    <source>
        <dbReference type="EMBL" id="RWY36612.1"/>
    </source>
</evidence>
<dbReference type="AlphaFoldDB" id="A0A3S3ULP7"/>
<dbReference type="Proteomes" id="UP000287168">
    <property type="component" value="Unassembled WGS sequence"/>
</dbReference>
<dbReference type="Pfam" id="PF11867">
    <property type="entry name" value="T1RH-like_C"/>
    <property type="match status" value="1"/>
</dbReference>
<dbReference type="Pfam" id="PF22679">
    <property type="entry name" value="T1R_D3-like"/>
    <property type="match status" value="1"/>
</dbReference>
<keyword evidence="7 10" id="KW-0378">Hydrolase</keyword>
<evidence type="ECO:0000256" key="9">
    <source>
        <dbReference type="ARBA" id="ARBA00023125"/>
    </source>
</evidence>
<dbReference type="InterPro" id="IPR014001">
    <property type="entry name" value="Helicase_ATP-bd"/>
</dbReference>
<keyword evidence="6 12" id="KW-0255">Endonuclease</keyword>
<comment type="function">
    <text evidence="10">Subunit R is required for both nuclease and ATPase activities, but not for modification.</text>
</comment>
<dbReference type="EC" id="3.1.21.3" evidence="10"/>
<dbReference type="InterPro" id="IPR051268">
    <property type="entry name" value="Type-I_R_enzyme_R_subunit"/>
</dbReference>
<accession>A0A3S3ULP7</accession>
<dbReference type="InterPro" id="IPR027417">
    <property type="entry name" value="P-loop_NTPase"/>
</dbReference>
<comment type="caution">
    <text evidence="12">The sequence shown here is derived from an EMBL/GenBank/DDBJ whole genome shotgun (WGS) entry which is preliminary data.</text>
</comment>
<keyword evidence="5 10" id="KW-0680">Restriction system</keyword>
<dbReference type="PANTHER" id="PTHR30195:SF15">
    <property type="entry name" value="TYPE I RESTRICTION ENZYME HINDI ENDONUCLEASE SUBUNIT"/>
    <property type="match status" value="1"/>
</dbReference>
<dbReference type="InterPro" id="IPR004473">
    <property type="entry name" value="Restrct_endonuc_typeI_HsdR"/>
</dbReference>
<organism evidence="12 13">
    <name type="scientific">Falsigemmobacter intermedius</name>
    <dbReference type="NCBI Taxonomy" id="1553448"/>
    <lineage>
        <taxon>Bacteria</taxon>
        <taxon>Pseudomonadati</taxon>
        <taxon>Pseudomonadota</taxon>
        <taxon>Alphaproteobacteria</taxon>
        <taxon>Rhodobacterales</taxon>
        <taxon>Paracoccaceae</taxon>
        <taxon>Falsigemmobacter</taxon>
    </lineage>
</organism>
<evidence type="ECO:0000256" key="1">
    <source>
        <dbReference type="ARBA" id="ARBA00000851"/>
    </source>
</evidence>
<evidence type="ECO:0000256" key="2">
    <source>
        <dbReference type="ARBA" id="ARBA00008598"/>
    </source>
</evidence>
<gene>
    <name evidence="12" type="ORF">EP867_17815</name>
</gene>
<comment type="subunit">
    <text evidence="10">The type I restriction/modification system is composed of three polypeptides R, M and S.</text>
</comment>
<keyword evidence="9 10" id="KW-0238">DNA-binding</keyword>
<dbReference type="GO" id="GO:0009307">
    <property type="term" value="P:DNA restriction-modification system"/>
    <property type="evidence" value="ECO:0007669"/>
    <property type="project" value="UniProtKB-KW"/>
</dbReference>
<evidence type="ECO:0000256" key="7">
    <source>
        <dbReference type="ARBA" id="ARBA00022801"/>
    </source>
</evidence>
<feature type="domain" description="Helicase ATP-binding" evidence="11">
    <location>
        <begin position="259"/>
        <end position="477"/>
    </location>
</feature>
<evidence type="ECO:0000256" key="8">
    <source>
        <dbReference type="ARBA" id="ARBA00022840"/>
    </source>
</evidence>
<evidence type="ECO:0000256" key="5">
    <source>
        <dbReference type="ARBA" id="ARBA00022747"/>
    </source>
</evidence>
<dbReference type="InterPro" id="IPR021810">
    <property type="entry name" value="T1RH-like_C"/>
</dbReference>
<dbReference type="GO" id="GO:0003677">
    <property type="term" value="F:DNA binding"/>
    <property type="evidence" value="ECO:0007669"/>
    <property type="project" value="UniProtKB-KW"/>
</dbReference>
<keyword evidence="8 10" id="KW-0067">ATP-binding</keyword>
<dbReference type="OrthoDB" id="9758243at2"/>
<dbReference type="Gene3D" id="3.40.50.300">
    <property type="entry name" value="P-loop containing nucleotide triphosphate hydrolases"/>
    <property type="match status" value="3"/>
</dbReference>
<comment type="similarity">
    <text evidence="2 10">Belongs to the HsdR family.</text>
</comment>
<evidence type="ECO:0000313" key="13">
    <source>
        <dbReference type="Proteomes" id="UP000287168"/>
    </source>
</evidence>
<evidence type="ECO:0000256" key="4">
    <source>
        <dbReference type="ARBA" id="ARBA00022741"/>
    </source>
</evidence>
<dbReference type="Gene3D" id="3.90.1570.50">
    <property type="match status" value="1"/>
</dbReference>
<comment type="catalytic activity">
    <reaction evidence="1 10">
        <text>Endonucleolytic cleavage of DNA to give random double-stranded fragments with terminal 5'-phosphates, ATP is simultaneously hydrolyzed.</text>
        <dbReference type="EC" id="3.1.21.3"/>
    </reaction>
</comment>
<keyword evidence="3" id="KW-0540">Nuclease</keyword>
<reference evidence="12 13" key="1">
    <citation type="journal article" date="2015" name="Int. J. Syst. Evol. Microbiol.">
        <title>Gemmobacter intermedius sp. nov., isolated from a white stork (Ciconia ciconia).</title>
        <authorList>
            <person name="Kampfer P."/>
            <person name="Jerzak L."/>
            <person name="Wilharm G."/>
            <person name="Golke J."/>
            <person name="Busse H.J."/>
            <person name="Glaeser S.P."/>
        </authorList>
    </citation>
    <scope>NUCLEOTIDE SEQUENCE [LARGE SCALE GENOMIC DNA]</scope>
    <source>
        <strain evidence="12 13">119/4</strain>
    </source>
</reference>